<evidence type="ECO:0000313" key="2">
    <source>
        <dbReference type="Proteomes" id="UP001501072"/>
    </source>
</evidence>
<dbReference type="EMBL" id="BAAAHU010000007">
    <property type="protein sequence ID" value="GAA1005792.1"/>
    <property type="molecule type" value="Genomic_DNA"/>
</dbReference>
<comment type="caution">
    <text evidence="1">The sequence shown here is derived from an EMBL/GenBank/DDBJ whole genome shotgun (WGS) entry which is preliminary data.</text>
</comment>
<proteinExistence type="predicted"/>
<reference evidence="1 2" key="1">
    <citation type="journal article" date="2019" name="Int. J. Syst. Evol. Microbiol.">
        <title>The Global Catalogue of Microorganisms (GCM) 10K type strain sequencing project: providing services to taxonomists for standard genome sequencing and annotation.</title>
        <authorList>
            <consortium name="The Broad Institute Genomics Platform"/>
            <consortium name="The Broad Institute Genome Sequencing Center for Infectious Disease"/>
            <person name="Wu L."/>
            <person name="Ma J."/>
        </authorList>
    </citation>
    <scope>NUCLEOTIDE SEQUENCE [LARGE SCALE GENOMIC DNA]</scope>
    <source>
        <strain evidence="1 2">JCM 11269</strain>
    </source>
</reference>
<dbReference type="Proteomes" id="UP001501072">
    <property type="component" value="Unassembled WGS sequence"/>
</dbReference>
<gene>
    <name evidence="1" type="ORF">GCM10009564_11480</name>
</gene>
<sequence length="99" mass="10705">MPRACVVHVTRPDHRCFPRGTLRSAGAGDGCEAGPEVLDRAEAVRDRHCDLDPDLTDAVDVVLADVHSTEAVLTTDRKDFRAMRPLGRVKAFGPLPGDS</sequence>
<evidence type="ECO:0008006" key="3">
    <source>
        <dbReference type="Google" id="ProtNLM"/>
    </source>
</evidence>
<accession>A0ABN1SVA2</accession>
<keyword evidence="2" id="KW-1185">Reference proteome</keyword>
<organism evidence="1 2">
    <name type="scientific">Streptomyces thermogriseus</name>
    <dbReference type="NCBI Taxonomy" id="75292"/>
    <lineage>
        <taxon>Bacteria</taxon>
        <taxon>Bacillati</taxon>
        <taxon>Actinomycetota</taxon>
        <taxon>Actinomycetes</taxon>
        <taxon>Kitasatosporales</taxon>
        <taxon>Streptomycetaceae</taxon>
        <taxon>Streptomyces</taxon>
    </lineage>
</organism>
<name>A0ABN1SVA2_9ACTN</name>
<evidence type="ECO:0000313" key="1">
    <source>
        <dbReference type="EMBL" id="GAA1005792.1"/>
    </source>
</evidence>
<protein>
    <recommendedName>
        <fullName evidence="3">PIN domain-containing protein</fullName>
    </recommendedName>
</protein>